<keyword evidence="11" id="KW-1185">Reference proteome</keyword>
<keyword evidence="6 8" id="KW-0949">S-adenosyl-L-methionine</keyword>
<protein>
    <recommendedName>
        <fullName evidence="3 8">Malonyl-[acyl-carrier protein] O-methyltransferase</fullName>
        <shortName evidence="8">Malonyl-ACP O-methyltransferase</shortName>
        <ecNumber evidence="3 8">2.1.1.197</ecNumber>
    </recommendedName>
    <alternativeName>
        <fullName evidence="8">Biotin synthesis protein BioC</fullName>
    </alternativeName>
</protein>
<dbReference type="EMBL" id="JACOFW010000006">
    <property type="protein sequence ID" value="MBC3807133.1"/>
    <property type="molecule type" value="Genomic_DNA"/>
</dbReference>
<evidence type="ECO:0000256" key="1">
    <source>
        <dbReference type="ARBA" id="ARBA00000852"/>
    </source>
</evidence>
<comment type="pathway">
    <text evidence="2 8">Cofactor biosynthesis; biotin biosynthesis.</text>
</comment>
<evidence type="ECO:0000256" key="8">
    <source>
        <dbReference type="HAMAP-Rule" id="MF_00835"/>
    </source>
</evidence>
<comment type="function">
    <text evidence="8">Converts the free carboxyl group of a malonyl-thioester to its methyl ester by transfer of a methyl group from S-adenosyl-L-methionine (SAM). It allows to synthesize pimeloyl-ACP via the fatty acid synthetic pathway.</text>
</comment>
<name>A0ABR6X383_9BURK</name>
<keyword evidence="7 8" id="KW-0093">Biotin biosynthesis</keyword>
<dbReference type="PANTHER" id="PTHR13090">
    <property type="entry name" value="ARGININE-HYDROXYLASE NDUFAF5, MITOCHONDRIAL"/>
    <property type="match status" value="1"/>
</dbReference>
<dbReference type="InterPro" id="IPR050602">
    <property type="entry name" value="Malonyl-ACP_OMT"/>
</dbReference>
<proteinExistence type="inferred from homology"/>
<dbReference type="InterPro" id="IPR029063">
    <property type="entry name" value="SAM-dependent_MTases_sf"/>
</dbReference>
<comment type="caution">
    <text evidence="10">The sequence shown here is derived from an EMBL/GenBank/DDBJ whole genome shotgun (WGS) entry which is preliminary data.</text>
</comment>
<evidence type="ECO:0000256" key="4">
    <source>
        <dbReference type="ARBA" id="ARBA00022603"/>
    </source>
</evidence>
<evidence type="ECO:0000259" key="9">
    <source>
        <dbReference type="Pfam" id="PF08241"/>
    </source>
</evidence>
<evidence type="ECO:0000256" key="2">
    <source>
        <dbReference type="ARBA" id="ARBA00004746"/>
    </source>
</evidence>
<gene>
    <name evidence="8" type="primary">bioC</name>
    <name evidence="10" type="ORF">H8K52_07215</name>
</gene>
<dbReference type="HAMAP" id="MF_00835">
    <property type="entry name" value="BioC"/>
    <property type="match status" value="1"/>
</dbReference>
<dbReference type="GO" id="GO:0008168">
    <property type="term" value="F:methyltransferase activity"/>
    <property type="evidence" value="ECO:0007669"/>
    <property type="project" value="UniProtKB-KW"/>
</dbReference>
<evidence type="ECO:0000256" key="3">
    <source>
        <dbReference type="ARBA" id="ARBA00012327"/>
    </source>
</evidence>
<reference evidence="10 11" key="1">
    <citation type="submission" date="2020-08" db="EMBL/GenBank/DDBJ databases">
        <title>Novel species isolated from subtropical streams in China.</title>
        <authorList>
            <person name="Lu H."/>
        </authorList>
    </citation>
    <scope>NUCLEOTIDE SEQUENCE [LARGE SCALE GENOMIC DNA]</scope>
    <source>
        <strain evidence="10 11">KACC 16656</strain>
    </source>
</reference>
<evidence type="ECO:0000256" key="6">
    <source>
        <dbReference type="ARBA" id="ARBA00022691"/>
    </source>
</evidence>
<evidence type="ECO:0000313" key="10">
    <source>
        <dbReference type="EMBL" id="MBC3807133.1"/>
    </source>
</evidence>
<comment type="similarity">
    <text evidence="8">Belongs to the methyltransferase superfamily.</text>
</comment>
<dbReference type="RefSeq" id="WP_186922225.1">
    <property type="nucleotide sequence ID" value="NZ_JACOFW010000006.1"/>
</dbReference>
<keyword evidence="5 8" id="KW-0808">Transferase</keyword>
<dbReference type="GO" id="GO:0032259">
    <property type="term" value="P:methylation"/>
    <property type="evidence" value="ECO:0007669"/>
    <property type="project" value="UniProtKB-KW"/>
</dbReference>
<accession>A0ABR6X383</accession>
<dbReference type="InterPro" id="IPR011814">
    <property type="entry name" value="BioC"/>
</dbReference>
<evidence type="ECO:0000256" key="5">
    <source>
        <dbReference type="ARBA" id="ARBA00022679"/>
    </source>
</evidence>
<dbReference type="Gene3D" id="3.40.50.150">
    <property type="entry name" value="Vaccinia Virus protein VP39"/>
    <property type="match status" value="1"/>
</dbReference>
<dbReference type="EC" id="2.1.1.197" evidence="3 8"/>
<comment type="catalytic activity">
    <reaction evidence="1 8">
        <text>malonyl-[ACP] + S-adenosyl-L-methionine = malonyl-[ACP] methyl ester + S-adenosyl-L-homocysteine</text>
        <dbReference type="Rhea" id="RHEA:17105"/>
        <dbReference type="Rhea" id="RHEA-COMP:9623"/>
        <dbReference type="Rhea" id="RHEA-COMP:9954"/>
        <dbReference type="ChEBI" id="CHEBI:57856"/>
        <dbReference type="ChEBI" id="CHEBI:59789"/>
        <dbReference type="ChEBI" id="CHEBI:78449"/>
        <dbReference type="ChEBI" id="CHEBI:78845"/>
        <dbReference type="EC" id="2.1.1.197"/>
    </reaction>
</comment>
<dbReference type="Proteomes" id="UP000648257">
    <property type="component" value="Unassembled WGS sequence"/>
</dbReference>
<organism evidence="10 11">
    <name type="scientific">Undibacterium seohonense</name>
    <dbReference type="NCBI Taxonomy" id="1344950"/>
    <lineage>
        <taxon>Bacteria</taxon>
        <taxon>Pseudomonadati</taxon>
        <taxon>Pseudomonadota</taxon>
        <taxon>Betaproteobacteria</taxon>
        <taxon>Burkholderiales</taxon>
        <taxon>Oxalobacteraceae</taxon>
        <taxon>Undibacterium</taxon>
    </lineage>
</organism>
<dbReference type="PANTHER" id="PTHR13090:SF1">
    <property type="entry name" value="ARGININE-HYDROXYLASE NDUFAF5, MITOCHONDRIAL"/>
    <property type="match status" value="1"/>
</dbReference>
<dbReference type="Pfam" id="PF08241">
    <property type="entry name" value="Methyltransf_11"/>
    <property type="match status" value="1"/>
</dbReference>
<feature type="domain" description="Methyltransferase type 11" evidence="9">
    <location>
        <begin position="50"/>
        <end position="166"/>
    </location>
</feature>
<dbReference type="SUPFAM" id="SSF53335">
    <property type="entry name" value="S-adenosyl-L-methionine-dependent methyltransferases"/>
    <property type="match status" value="1"/>
</dbReference>
<dbReference type="InterPro" id="IPR013216">
    <property type="entry name" value="Methyltransf_11"/>
</dbReference>
<evidence type="ECO:0000256" key="7">
    <source>
        <dbReference type="ARBA" id="ARBA00022756"/>
    </source>
</evidence>
<keyword evidence="4 8" id="KW-0489">Methyltransferase</keyword>
<evidence type="ECO:0000313" key="11">
    <source>
        <dbReference type="Proteomes" id="UP000648257"/>
    </source>
</evidence>
<sequence>MQSAPISLNQVRRLFASPTRVEGGQFLLREIANRMAEKLDLIKIDANHVLDIGCGVGVDLLRLSERFPDASSIVGLDGSYAALLQAPRSEVVANGVSDSFFNRILSIGNKKKRQIDLVCADFANLPIRSNRFDVLWSNLALHWHPTPDLVLREWFRVMEKNGIVMFSSFGPDTFIELKQAFSEIDDFPHVLPFVDMHDFGDMLVAAGFATPVMDVERITLRYAKLEQLFADLKALGGNPMTSRRPGLLGRHAMAKLSAQLEKNRADDGRIPLTIEVVFGHAFKPVPTKLASGESIIRVDFPKK</sequence>
<dbReference type="CDD" id="cd02440">
    <property type="entry name" value="AdoMet_MTases"/>
    <property type="match status" value="1"/>
</dbReference>